<dbReference type="EMBL" id="JH930477">
    <property type="protein sequence ID" value="EKM50891.1"/>
    <property type="molecule type" value="Genomic_DNA"/>
</dbReference>
<organism evidence="1 2">
    <name type="scientific">Phanerochaete carnosa (strain HHB-10118-sp)</name>
    <name type="common">White-rot fungus</name>
    <name type="synonym">Peniophora carnosa</name>
    <dbReference type="NCBI Taxonomy" id="650164"/>
    <lineage>
        <taxon>Eukaryota</taxon>
        <taxon>Fungi</taxon>
        <taxon>Dikarya</taxon>
        <taxon>Basidiomycota</taxon>
        <taxon>Agaricomycotina</taxon>
        <taxon>Agaricomycetes</taxon>
        <taxon>Polyporales</taxon>
        <taxon>Phanerochaetaceae</taxon>
        <taxon>Phanerochaete</taxon>
    </lineage>
</organism>
<dbReference type="Proteomes" id="UP000008370">
    <property type="component" value="Unassembled WGS sequence"/>
</dbReference>
<evidence type="ECO:0000313" key="1">
    <source>
        <dbReference type="EMBL" id="EKM50891.1"/>
    </source>
</evidence>
<sequence length="125" mass="13556">ALLQRSITVAATNYPGGIRCYTKIPGGEVREASLALSNDALSKAVSDGKSDIVTSTAGWKSSTLPFKCHPQSTLCTVSWDEKDQSVFYQDETGALREQRFTEGKGWKQTDLNQKNVKLGSNIASV</sequence>
<feature type="non-terminal residue" evidence="1">
    <location>
        <position position="1"/>
    </location>
</feature>
<protein>
    <recommendedName>
        <fullName evidence="3">Fucose-specific lectin</fullName>
    </recommendedName>
</protein>
<dbReference type="OrthoDB" id="2793994at2759"/>
<dbReference type="Gene3D" id="2.120.10.70">
    <property type="entry name" value="Fucose-specific lectin"/>
    <property type="match status" value="1"/>
</dbReference>
<feature type="non-terminal residue" evidence="1">
    <location>
        <position position="125"/>
    </location>
</feature>
<evidence type="ECO:0000313" key="2">
    <source>
        <dbReference type="Proteomes" id="UP000008370"/>
    </source>
</evidence>
<dbReference type="KEGG" id="pco:PHACADRAFT_69047"/>
<dbReference type="AlphaFoldDB" id="K5UMH9"/>
<keyword evidence="2" id="KW-1185">Reference proteome</keyword>
<accession>K5UMH9</accession>
<evidence type="ECO:0008006" key="3">
    <source>
        <dbReference type="Google" id="ProtNLM"/>
    </source>
</evidence>
<name>K5UMH9_PHACS</name>
<proteinExistence type="predicted"/>
<dbReference type="GeneID" id="18920251"/>
<gene>
    <name evidence="1" type="ORF">PHACADRAFT_69047</name>
</gene>
<dbReference type="RefSeq" id="XP_007400058.1">
    <property type="nucleotide sequence ID" value="XM_007399996.1"/>
</dbReference>
<dbReference type="InParanoid" id="K5UMH9"/>
<reference evidence="1 2" key="1">
    <citation type="journal article" date="2012" name="BMC Genomics">
        <title>Comparative genomics of the white-rot fungi, Phanerochaete carnosa and P. chrysosporium, to elucidate the genetic basis of the distinct wood types they colonize.</title>
        <authorList>
            <person name="Suzuki H."/>
            <person name="MacDonald J."/>
            <person name="Syed K."/>
            <person name="Salamov A."/>
            <person name="Hori C."/>
            <person name="Aerts A."/>
            <person name="Henrissat B."/>
            <person name="Wiebenga A."/>
            <person name="vanKuyk P.A."/>
            <person name="Barry K."/>
            <person name="Lindquist E."/>
            <person name="LaButti K."/>
            <person name="Lapidus A."/>
            <person name="Lucas S."/>
            <person name="Coutinho P."/>
            <person name="Gong Y."/>
            <person name="Samejima M."/>
            <person name="Mahadevan R."/>
            <person name="Abou-Zaid M."/>
            <person name="de Vries R.P."/>
            <person name="Igarashi K."/>
            <person name="Yadav J.S."/>
            <person name="Grigoriev I.V."/>
            <person name="Master E.R."/>
        </authorList>
    </citation>
    <scope>NUCLEOTIDE SEQUENCE [LARGE SCALE GENOMIC DNA]</scope>
    <source>
        <strain evidence="1 2">HHB-10118-sp</strain>
    </source>
</reference>
<dbReference type="HOGENOM" id="CLU_124234_0_0_1"/>